<dbReference type="Proteomes" id="UP001303046">
    <property type="component" value="Unassembled WGS sequence"/>
</dbReference>
<organism evidence="3 4">
    <name type="scientific">Necator americanus</name>
    <name type="common">Human hookworm</name>
    <dbReference type="NCBI Taxonomy" id="51031"/>
    <lineage>
        <taxon>Eukaryota</taxon>
        <taxon>Metazoa</taxon>
        <taxon>Ecdysozoa</taxon>
        <taxon>Nematoda</taxon>
        <taxon>Chromadorea</taxon>
        <taxon>Rhabditida</taxon>
        <taxon>Rhabditina</taxon>
        <taxon>Rhabditomorpha</taxon>
        <taxon>Strongyloidea</taxon>
        <taxon>Ancylostomatidae</taxon>
        <taxon>Bunostominae</taxon>
        <taxon>Necator</taxon>
    </lineage>
</organism>
<evidence type="ECO:0000256" key="2">
    <source>
        <dbReference type="SAM" id="SignalP"/>
    </source>
</evidence>
<protein>
    <submittedName>
        <fullName evidence="3">Uncharacterized protein</fullName>
    </submittedName>
</protein>
<sequence length="132" mass="14880">MPIAVVIVIPLLLLHLPSSIFGDQINVEMKKDGNSSKQTHVHPAIQEELLRGCEEVIGLDLAVCIVNRFAEDLQMKQNQHLDLLKKTEGSKSKKQRKAKRKQAHIDPFISSLQPSEENDDFRTISGKPRVHP</sequence>
<dbReference type="EMBL" id="JAVFWL010000004">
    <property type="protein sequence ID" value="KAK6752389.1"/>
    <property type="molecule type" value="Genomic_DNA"/>
</dbReference>
<evidence type="ECO:0000313" key="4">
    <source>
        <dbReference type="Proteomes" id="UP001303046"/>
    </source>
</evidence>
<name>A0ABR1DPL7_NECAM</name>
<comment type="caution">
    <text evidence="3">The sequence shown here is derived from an EMBL/GenBank/DDBJ whole genome shotgun (WGS) entry which is preliminary data.</text>
</comment>
<keyword evidence="2" id="KW-0732">Signal</keyword>
<reference evidence="3 4" key="1">
    <citation type="submission" date="2023-08" db="EMBL/GenBank/DDBJ databases">
        <title>A Necator americanus chromosomal reference genome.</title>
        <authorList>
            <person name="Ilik V."/>
            <person name="Petrzelkova K.J."/>
            <person name="Pardy F."/>
            <person name="Fuh T."/>
            <person name="Niatou-Singa F.S."/>
            <person name="Gouil Q."/>
            <person name="Baker L."/>
            <person name="Ritchie M.E."/>
            <person name="Jex A.R."/>
            <person name="Gazzola D."/>
            <person name="Li H."/>
            <person name="Toshio Fujiwara R."/>
            <person name="Zhan B."/>
            <person name="Aroian R.V."/>
            <person name="Pafco B."/>
            <person name="Schwarz E.M."/>
        </authorList>
    </citation>
    <scope>NUCLEOTIDE SEQUENCE [LARGE SCALE GENOMIC DNA]</scope>
    <source>
        <strain evidence="3 4">Aroian</strain>
        <tissue evidence="3">Whole animal</tissue>
    </source>
</reference>
<proteinExistence type="predicted"/>
<feature type="compositionally biased region" description="Basic residues" evidence="1">
    <location>
        <begin position="92"/>
        <end position="102"/>
    </location>
</feature>
<feature type="region of interest" description="Disordered" evidence="1">
    <location>
        <begin position="84"/>
        <end position="132"/>
    </location>
</feature>
<evidence type="ECO:0000256" key="1">
    <source>
        <dbReference type="SAM" id="MobiDB-lite"/>
    </source>
</evidence>
<feature type="chain" id="PRO_5045397629" evidence="2">
    <location>
        <begin position="23"/>
        <end position="132"/>
    </location>
</feature>
<gene>
    <name evidence="3" type="primary">Necator_chrIV.g16970</name>
    <name evidence="3" type="ORF">RB195_003672</name>
</gene>
<evidence type="ECO:0000313" key="3">
    <source>
        <dbReference type="EMBL" id="KAK6752389.1"/>
    </source>
</evidence>
<keyword evidence="4" id="KW-1185">Reference proteome</keyword>
<accession>A0ABR1DPL7</accession>
<feature type="signal peptide" evidence="2">
    <location>
        <begin position="1"/>
        <end position="22"/>
    </location>
</feature>